<gene>
    <name evidence="1" type="ORF">AOQ71_36245</name>
</gene>
<sequence length="117" mass="13003">MRRPSLHVAGQMPLLSLQGLRLLPNRLFDDPQLRHINALPLLARVGARQSFACIGILHHPDLVPDNTASIEFIEDEPRPALGVAVDRRRIPSPTSRWMDVFPIEILRDLSGPSSGCV</sequence>
<protein>
    <submittedName>
        <fullName evidence="1">Uncharacterized protein</fullName>
    </submittedName>
</protein>
<dbReference type="EMBL" id="LJYG01000111">
    <property type="protein sequence ID" value="KRQ02047.1"/>
    <property type="molecule type" value="Genomic_DNA"/>
</dbReference>
<dbReference type="Proteomes" id="UP000051936">
    <property type="component" value="Unassembled WGS sequence"/>
</dbReference>
<comment type="caution">
    <text evidence="1">The sequence shown here is derived from an EMBL/GenBank/DDBJ whole genome shotgun (WGS) entry which is preliminary data.</text>
</comment>
<dbReference type="AlphaFoldDB" id="A0A0R3D5K3"/>
<name>A0A0R3D5K3_9BRAD</name>
<keyword evidence="2" id="KW-1185">Reference proteome</keyword>
<organism evidence="1 2">
    <name type="scientific">Bradyrhizobium manausense</name>
    <dbReference type="NCBI Taxonomy" id="989370"/>
    <lineage>
        <taxon>Bacteria</taxon>
        <taxon>Pseudomonadati</taxon>
        <taxon>Pseudomonadota</taxon>
        <taxon>Alphaproteobacteria</taxon>
        <taxon>Hyphomicrobiales</taxon>
        <taxon>Nitrobacteraceae</taxon>
        <taxon>Bradyrhizobium</taxon>
    </lineage>
</organism>
<reference evidence="1 2" key="1">
    <citation type="submission" date="2015-09" db="EMBL/GenBank/DDBJ databases">
        <title>Draft Genome Sequence of Bradyrhizobium manausense Strain BR 3351T, a Novel Symbiotic Nitrogen-Fixing Alphaproteobacterium Isolated from Brazilian Amazon Rain Forest.</title>
        <authorList>
            <person name="De Araujo J.L."/>
            <person name="Zilli J.E."/>
        </authorList>
    </citation>
    <scope>NUCLEOTIDE SEQUENCE [LARGE SCALE GENOMIC DNA]</scope>
    <source>
        <strain evidence="1 2">BR3351</strain>
    </source>
</reference>
<accession>A0A0R3D5K3</accession>
<evidence type="ECO:0000313" key="2">
    <source>
        <dbReference type="Proteomes" id="UP000051936"/>
    </source>
</evidence>
<evidence type="ECO:0000313" key="1">
    <source>
        <dbReference type="EMBL" id="KRQ02047.1"/>
    </source>
</evidence>
<proteinExistence type="predicted"/>